<dbReference type="PIRSF" id="PIRSF036666">
    <property type="entry name" value="G6S"/>
    <property type="match status" value="1"/>
</dbReference>
<comment type="similarity">
    <text evidence="2">Belongs to the sulfatase family.</text>
</comment>
<dbReference type="OMA" id="WCHGEHE"/>
<dbReference type="Pfam" id="PF00884">
    <property type="entry name" value="Sulfatase"/>
    <property type="match status" value="1"/>
</dbReference>
<organism evidence="9 10">
    <name type="scientific">Daphnia pulex</name>
    <name type="common">Water flea</name>
    <dbReference type="NCBI Taxonomy" id="6669"/>
    <lineage>
        <taxon>Eukaryota</taxon>
        <taxon>Metazoa</taxon>
        <taxon>Ecdysozoa</taxon>
        <taxon>Arthropoda</taxon>
        <taxon>Crustacea</taxon>
        <taxon>Branchiopoda</taxon>
        <taxon>Diplostraca</taxon>
        <taxon>Cladocera</taxon>
        <taxon>Anomopoda</taxon>
        <taxon>Daphniidae</taxon>
        <taxon>Daphnia</taxon>
    </lineage>
</organism>
<proteinExistence type="inferred from homology"/>
<dbReference type="GO" id="GO:0008449">
    <property type="term" value="F:N-acetylglucosamine-6-sulfatase activity"/>
    <property type="evidence" value="ECO:0000318"/>
    <property type="project" value="GO_Central"/>
</dbReference>
<comment type="PTM">
    <text evidence="6">The conversion to 3-oxoalanine (also known as C-formylglycine, FGly), of a serine or cysteine residue in prokaryotes and of a cysteine residue in eukaryotes, is critical for catalytic activity.</text>
</comment>
<evidence type="ECO:0000256" key="6">
    <source>
        <dbReference type="PIRSR" id="PIRSR036666-50"/>
    </source>
</evidence>
<dbReference type="PROSITE" id="PS00523">
    <property type="entry name" value="SULFATASE_1"/>
    <property type="match status" value="1"/>
</dbReference>
<protein>
    <recommendedName>
        <fullName evidence="8">Sulfatase N-terminal domain-containing protein</fullName>
    </recommendedName>
</protein>
<dbReference type="InterPro" id="IPR000917">
    <property type="entry name" value="Sulfatase_N"/>
</dbReference>
<feature type="modified residue" description="3-oxoalanine (Cys)" evidence="6">
    <location>
        <position position="69"/>
    </location>
</feature>
<evidence type="ECO:0000256" key="5">
    <source>
        <dbReference type="ARBA" id="ARBA00023180"/>
    </source>
</evidence>
<dbReference type="Gene3D" id="3.40.720.10">
    <property type="entry name" value="Alkaline Phosphatase, subunit A"/>
    <property type="match status" value="1"/>
</dbReference>
<keyword evidence="10" id="KW-1185">Reference proteome</keyword>
<dbReference type="EMBL" id="GL732544">
    <property type="protein sequence ID" value="EFX81190.1"/>
    <property type="molecule type" value="Genomic_DNA"/>
</dbReference>
<evidence type="ECO:0000313" key="10">
    <source>
        <dbReference type="Proteomes" id="UP000000305"/>
    </source>
</evidence>
<dbReference type="PhylomeDB" id="E9GHF3"/>
<keyword evidence="3 7" id="KW-0732">Signal</keyword>
<evidence type="ECO:0000256" key="7">
    <source>
        <dbReference type="SAM" id="SignalP"/>
    </source>
</evidence>
<dbReference type="InterPro" id="IPR017850">
    <property type="entry name" value="Alkaline_phosphatase_core_sf"/>
</dbReference>
<reference evidence="9 10" key="1">
    <citation type="journal article" date="2011" name="Science">
        <title>The ecoresponsive genome of Daphnia pulex.</title>
        <authorList>
            <person name="Colbourne J.K."/>
            <person name="Pfrender M.E."/>
            <person name="Gilbert D."/>
            <person name="Thomas W.K."/>
            <person name="Tucker A."/>
            <person name="Oakley T.H."/>
            <person name="Tokishita S."/>
            <person name="Aerts A."/>
            <person name="Arnold G.J."/>
            <person name="Basu M.K."/>
            <person name="Bauer D.J."/>
            <person name="Caceres C.E."/>
            <person name="Carmel L."/>
            <person name="Casola C."/>
            <person name="Choi J.H."/>
            <person name="Detter J.C."/>
            <person name="Dong Q."/>
            <person name="Dusheyko S."/>
            <person name="Eads B.D."/>
            <person name="Frohlich T."/>
            <person name="Geiler-Samerotte K.A."/>
            <person name="Gerlach D."/>
            <person name="Hatcher P."/>
            <person name="Jogdeo S."/>
            <person name="Krijgsveld J."/>
            <person name="Kriventseva E.V."/>
            <person name="Kultz D."/>
            <person name="Laforsch C."/>
            <person name="Lindquist E."/>
            <person name="Lopez J."/>
            <person name="Manak J.R."/>
            <person name="Muller J."/>
            <person name="Pangilinan J."/>
            <person name="Patwardhan R.P."/>
            <person name="Pitluck S."/>
            <person name="Pritham E.J."/>
            <person name="Rechtsteiner A."/>
            <person name="Rho M."/>
            <person name="Rogozin I.B."/>
            <person name="Sakarya O."/>
            <person name="Salamov A."/>
            <person name="Schaack S."/>
            <person name="Shapiro H."/>
            <person name="Shiga Y."/>
            <person name="Skalitzky C."/>
            <person name="Smith Z."/>
            <person name="Souvorov A."/>
            <person name="Sung W."/>
            <person name="Tang Z."/>
            <person name="Tsuchiya D."/>
            <person name="Tu H."/>
            <person name="Vos H."/>
            <person name="Wang M."/>
            <person name="Wolf Y.I."/>
            <person name="Yamagata H."/>
            <person name="Yamada T."/>
            <person name="Ye Y."/>
            <person name="Shaw J.R."/>
            <person name="Andrews J."/>
            <person name="Crease T.J."/>
            <person name="Tang H."/>
            <person name="Lucas S.M."/>
            <person name="Robertson H.M."/>
            <person name="Bork P."/>
            <person name="Koonin E.V."/>
            <person name="Zdobnov E.M."/>
            <person name="Grigoriev I.V."/>
            <person name="Lynch M."/>
            <person name="Boore J.L."/>
        </authorList>
    </citation>
    <scope>NUCLEOTIDE SEQUENCE [LARGE SCALE GENOMIC DNA]</scope>
</reference>
<dbReference type="AlphaFoldDB" id="E9GHF3"/>
<name>E9GHF3_DAPPU</name>
<dbReference type="InterPro" id="IPR024607">
    <property type="entry name" value="Sulfatase_CS"/>
</dbReference>
<comment type="cofactor">
    <cofactor evidence="1">
        <name>Ca(2+)</name>
        <dbReference type="ChEBI" id="CHEBI:29108"/>
    </cofactor>
</comment>
<feature type="domain" description="Sulfatase N-terminal" evidence="8">
    <location>
        <begin position="25"/>
        <end position="374"/>
    </location>
</feature>
<dbReference type="STRING" id="6669.E9GHF3"/>
<dbReference type="OrthoDB" id="96314at2759"/>
<evidence type="ECO:0000256" key="2">
    <source>
        <dbReference type="ARBA" id="ARBA00008779"/>
    </source>
</evidence>
<dbReference type="GO" id="GO:0005539">
    <property type="term" value="F:glycosaminoglycan binding"/>
    <property type="evidence" value="ECO:0000318"/>
    <property type="project" value="GO_Central"/>
</dbReference>
<evidence type="ECO:0000256" key="3">
    <source>
        <dbReference type="ARBA" id="ARBA00022729"/>
    </source>
</evidence>
<dbReference type="HOGENOM" id="CLU_006332_4_1_1"/>
<dbReference type="FunCoup" id="E9GHF3">
    <property type="interactions" value="608"/>
</dbReference>
<dbReference type="SUPFAM" id="SSF53649">
    <property type="entry name" value="Alkaline phosphatase-like"/>
    <property type="match status" value="1"/>
</dbReference>
<evidence type="ECO:0000259" key="8">
    <source>
        <dbReference type="Pfam" id="PF00884"/>
    </source>
</evidence>
<evidence type="ECO:0000256" key="1">
    <source>
        <dbReference type="ARBA" id="ARBA00001913"/>
    </source>
</evidence>
<evidence type="ECO:0000256" key="4">
    <source>
        <dbReference type="ARBA" id="ARBA00022801"/>
    </source>
</evidence>
<dbReference type="InterPro" id="IPR012251">
    <property type="entry name" value="GlcNAc_6-SO4ase"/>
</dbReference>
<accession>E9GHF3</accession>
<dbReference type="PANTHER" id="PTHR43108">
    <property type="entry name" value="N-ACETYLGLUCOSAMINE-6-SULFATASE FAMILY MEMBER"/>
    <property type="match status" value="1"/>
</dbReference>
<dbReference type="CDD" id="cd16147">
    <property type="entry name" value="G6S"/>
    <property type="match status" value="1"/>
</dbReference>
<feature type="signal peptide" evidence="7">
    <location>
        <begin position="1"/>
        <end position="20"/>
    </location>
</feature>
<sequence>MNDKVALVIAISLWLSISDCKLLQPNIIVILIDDLDVALGGLEPMAITRRLVAQHGATFTNAFVSTPVCCPSRSSILTGKYVHNHRVINNTASGNCGSRQWQNGPERKTMATYLQANGYATFYGGKYLNQYGKNETGGVEHVPPGYDRWVGLVGNSRYYNYTLSVDGQPRDHGDDYHLDYLTDVLVFIATSALNHGSNNRPLFAVIAPPACHSPFTPAPQFARKFAGRRAPRWPSFNRHPGLDKHWLVRQAPQGPLPKEIIDQVDHIFRQRWRTLLSVDQMIGKIVKLLGWKGQLDRTWLVVTSDHGYHLGQFTLPVDKRLPYETDVRVPLLVIAPGNQTLNKNTNNNNNKDHTEIDSLAVVSIDLAPTVLDMAAVPVPRRSFLIEYHGEADLDDVDLQCQQDPNTTLCLKDFGCKCQDAANNTYVCLRTLPARQQQQTGKNSEEDSLYCQFDDSEKFVEYYDLRDDPYQLDNRAYRRSCNCTTADPRRRKLLARYAKCRGPFNCF</sequence>
<keyword evidence="5" id="KW-0325">Glycoprotein</keyword>
<evidence type="ECO:0000313" key="9">
    <source>
        <dbReference type="EMBL" id="EFX81190.1"/>
    </source>
</evidence>
<gene>
    <name evidence="9" type="ORF">DAPPUDRAFT_50373</name>
</gene>
<dbReference type="eggNOG" id="KOG3731">
    <property type="taxonomic scope" value="Eukaryota"/>
</dbReference>
<dbReference type="PANTHER" id="PTHR43108:SF8">
    <property type="entry name" value="SD21168P"/>
    <property type="match status" value="1"/>
</dbReference>
<dbReference type="InParanoid" id="E9GHF3"/>
<dbReference type="GO" id="GO:0030203">
    <property type="term" value="P:glycosaminoglycan metabolic process"/>
    <property type="evidence" value="ECO:0007669"/>
    <property type="project" value="InterPro"/>
</dbReference>
<keyword evidence="4" id="KW-0378">Hydrolase</keyword>
<dbReference type="Proteomes" id="UP000000305">
    <property type="component" value="Unassembled WGS sequence"/>
</dbReference>
<dbReference type="KEGG" id="dpx:DAPPUDRAFT_50373"/>
<feature type="chain" id="PRO_5003241208" description="Sulfatase N-terminal domain-containing protein" evidence="7">
    <location>
        <begin position="21"/>
        <end position="506"/>
    </location>
</feature>